<protein>
    <submittedName>
        <fullName evidence="5">Uncharacterized protein</fullName>
    </submittedName>
</protein>
<dbReference type="InterPro" id="IPR011989">
    <property type="entry name" value="ARM-like"/>
</dbReference>
<dbReference type="InterPro" id="IPR016024">
    <property type="entry name" value="ARM-type_fold"/>
</dbReference>
<sequence length="792" mass="87626">MSSKTITVVTIVIGSSERSRVMPLGEYGVPKSLALDAATAATARYDTPPTVHSQQDLTHLGYLFSCALALFVVNHLVQPMRLRGAYCNNARAATYSALAVSSLLGAYGTYGSGAAATVDVPVDGNGFLMCAAACVFCAVLAWNINALRAPMFTIPQDDTISLCRNSNGRVRATAILAVGADMYMWTPHDEKRHARGVSMARDVDGAELDITTWVTIMRTCLAGWRTSASLRARALAVVSSCASKHSGRLLIRLSEAIPCVKRMVKDDESMVRVKACEAIRALAKTAKGMKMLIAPDKLNYRQIAVRVTNEIAKRLIEMPRRKRVVASVGRALGLGEMLLEPRTFFDNVSTLQVLSECIYSDRDSSVRVAACFAIMEIAQSVIKYPINMNVIVQDDDEDLDSSDDDEGLEDDEGDVRMKVSKRYANTLESILGPPIGYPLIMGIVIAMGDDNNYLRTISTETMTLLMRLDSAGSAADLFQRLVFDPSPIVRRRALEAVCGILTNQVKKLEEKGMGTNEDDNKKNALRKKQEDDDEEEEHVSAALVSAVTDPDFIELCVNCLKDRDIGVRLLALEMARKVLDLAQLQIKAERNKVRELGEELMDVLLETDCVQLARNLSVSEGGGSEEENVRLAAMSLLGVLMEKYPERMIEIYDRDKRKIAERRRKLHSRMGRRRADAEQNLSPSKLRKAPLVRIKKIKDGYYSALSPRVTTMLTKSVAPVEMFEKNRDYFVPPERAVERQEVVGWLLSDVGDKELRNFPGGEMAKPGYLAEKEVAKNMAGSPPPRRTVKLDM</sequence>
<dbReference type="InterPro" id="IPR000357">
    <property type="entry name" value="HEAT"/>
</dbReference>
<accession>A0A830HRY7</accession>
<evidence type="ECO:0000256" key="4">
    <source>
        <dbReference type="SAM" id="Phobius"/>
    </source>
</evidence>
<evidence type="ECO:0000256" key="2">
    <source>
        <dbReference type="SAM" id="Coils"/>
    </source>
</evidence>
<keyword evidence="4" id="KW-0812">Transmembrane</keyword>
<gene>
    <name evidence="5" type="ORF">PPROV_000848300</name>
</gene>
<organism evidence="5 6">
    <name type="scientific">Pycnococcus provasolii</name>
    <dbReference type="NCBI Taxonomy" id="41880"/>
    <lineage>
        <taxon>Eukaryota</taxon>
        <taxon>Viridiplantae</taxon>
        <taxon>Chlorophyta</taxon>
        <taxon>Pseudoscourfieldiophyceae</taxon>
        <taxon>Pseudoscourfieldiales</taxon>
        <taxon>Pycnococcaceae</taxon>
        <taxon>Pycnococcus</taxon>
    </lineage>
</organism>
<dbReference type="SUPFAM" id="SSF48371">
    <property type="entry name" value="ARM repeat"/>
    <property type="match status" value="1"/>
</dbReference>
<feature type="transmembrane region" description="Helical" evidence="4">
    <location>
        <begin position="59"/>
        <end position="77"/>
    </location>
</feature>
<feature type="compositionally biased region" description="Basic and acidic residues" evidence="3">
    <location>
        <begin position="511"/>
        <end position="530"/>
    </location>
</feature>
<evidence type="ECO:0000256" key="3">
    <source>
        <dbReference type="SAM" id="MobiDB-lite"/>
    </source>
</evidence>
<evidence type="ECO:0000256" key="1">
    <source>
        <dbReference type="ARBA" id="ARBA00022737"/>
    </source>
</evidence>
<dbReference type="Gene3D" id="1.25.10.10">
    <property type="entry name" value="Leucine-rich Repeat Variant"/>
    <property type="match status" value="1"/>
</dbReference>
<name>A0A830HRY7_9CHLO</name>
<reference evidence="5" key="1">
    <citation type="submission" date="2020-10" db="EMBL/GenBank/DDBJ databases">
        <title>Unveiling of a novel bifunctional photoreceptor, Dualchrome1, isolated from a cosmopolitan green alga.</title>
        <authorList>
            <person name="Suzuki S."/>
            <person name="Kawachi M."/>
        </authorList>
    </citation>
    <scope>NUCLEOTIDE SEQUENCE</scope>
    <source>
        <strain evidence="5">NIES 2893</strain>
    </source>
</reference>
<dbReference type="Pfam" id="PF02985">
    <property type="entry name" value="HEAT"/>
    <property type="match status" value="1"/>
</dbReference>
<proteinExistence type="predicted"/>
<feature type="transmembrane region" description="Helical" evidence="4">
    <location>
        <begin position="126"/>
        <end position="144"/>
    </location>
</feature>
<feature type="transmembrane region" description="Helical" evidence="4">
    <location>
        <begin position="89"/>
        <end position="110"/>
    </location>
</feature>
<feature type="region of interest" description="Disordered" evidence="3">
    <location>
        <begin position="511"/>
        <end position="536"/>
    </location>
</feature>
<evidence type="ECO:0000313" key="6">
    <source>
        <dbReference type="Proteomes" id="UP000660262"/>
    </source>
</evidence>
<evidence type="ECO:0000313" key="5">
    <source>
        <dbReference type="EMBL" id="GHP09748.1"/>
    </source>
</evidence>
<keyword evidence="6" id="KW-1185">Reference proteome</keyword>
<dbReference type="Proteomes" id="UP000660262">
    <property type="component" value="Unassembled WGS sequence"/>
</dbReference>
<keyword evidence="4" id="KW-0472">Membrane</keyword>
<dbReference type="AlphaFoldDB" id="A0A830HRY7"/>
<keyword evidence="4" id="KW-1133">Transmembrane helix</keyword>
<keyword evidence="2" id="KW-0175">Coiled coil</keyword>
<dbReference type="EMBL" id="BNJQ01000026">
    <property type="protein sequence ID" value="GHP09748.1"/>
    <property type="molecule type" value="Genomic_DNA"/>
</dbReference>
<comment type="caution">
    <text evidence="5">The sequence shown here is derived from an EMBL/GenBank/DDBJ whole genome shotgun (WGS) entry which is preliminary data.</text>
</comment>
<keyword evidence="1" id="KW-0677">Repeat</keyword>
<feature type="coiled-coil region" evidence="2">
    <location>
        <begin position="572"/>
        <end position="606"/>
    </location>
</feature>